<protein>
    <recommendedName>
        <fullName evidence="9">Acetate kinase</fullName>
        <ecNumber evidence="9">2.7.2.1</ecNumber>
    </recommendedName>
    <alternativeName>
        <fullName evidence="9">Acetokinase</fullName>
    </alternativeName>
</protein>
<evidence type="ECO:0000256" key="8">
    <source>
        <dbReference type="ARBA" id="ARBA00022842"/>
    </source>
</evidence>
<evidence type="ECO:0000313" key="12">
    <source>
        <dbReference type="Proteomes" id="UP001229355"/>
    </source>
</evidence>
<feature type="active site" description="Proton donor/acceptor" evidence="9">
    <location>
        <position position="148"/>
    </location>
</feature>
<dbReference type="NCBIfam" id="TIGR00016">
    <property type="entry name" value="ackA"/>
    <property type="match status" value="1"/>
</dbReference>
<dbReference type="HAMAP" id="MF_00020">
    <property type="entry name" value="Acetate_kinase"/>
    <property type="match status" value="1"/>
</dbReference>
<feature type="binding site" evidence="9">
    <location>
        <position position="15"/>
    </location>
    <ligand>
        <name>ATP</name>
        <dbReference type="ChEBI" id="CHEBI:30616"/>
    </ligand>
</feature>
<dbReference type="EMBL" id="CP120374">
    <property type="protein sequence ID" value="WEX91009.1"/>
    <property type="molecule type" value="Genomic_DNA"/>
</dbReference>
<dbReference type="InterPro" id="IPR000890">
    <property type="entry name" value="Aliphatic_acid_kin_short-chain"/>
</dbReference>
<feature type="binding site" evidence="9">
    <location>
        <begin position="281"/>
        <end position="283"/>
    </location>
    <ligand>
        <name>ATP</name>
        <dbReference type="ChEBI" id="CHEBI:30616"/>
    </ligand>
</feature>
<comment type="subunit">
    <text evidence="9">Homodimer.</text>
</comment>
<feature type="site" description="Transition state stabilizer" evidence="9">
    <location>
        <position position="179"/>
    </location>
</feature>
<dbReference type="Proteomes" id="UP001229355">
    <property type="component" value="Chromosome 2"/>
</dbReference>
<keyword evidence="4 9" id="KW-0479">Metal-binding</keyword>
<dbReference type="PROSITE" id="PS01075">
    <property type="entry name" value="ACETATE_KINASE_1"/>
    <property type="match status" value="1"/>
</dbReference>
<comment type="pathway">
    <text evidence="9">Metabolic intermediate biosynthesis; acetyl-CoA biosynthesis; acetyl-CoA from acetate: step 1/2.</text>
</comment>
<dbReference type="PIRSF" id="PIRSF000722">
    <property type="entry name" value="Acetate_prop_kin"/>
    <property type="match status" value="1"/>
</dbReference>
<dbReference type="GO" id="GO:0008776">
    <property type="term" value="F:acetate kinase activity"/>
    <property type="evidence" value="ECO:0007669"/>
    <property type="project" value="UniProtKB-EC"/>
</dbReference>
<dbReference type="PANTHER" id="PTHR21060:SF21">
    <property type="entry name" value="ACETATE KINASE"/>
    <property type="match status" value="1"/>
</dbReference>
<proteinExistence type="inferred from homology"/>
<dbReference type="InterPro" id="IPR043129">
    <property type="entry name" value="ATPase_NBD"/>
</dbReference>
<evidence type="ECO:0000256" key="5">
    <source>
        <dbReference type="ARBA" id="ARBA00022741"/>
    </source>
</evidence>
<evidence type="ECO:0000256" key="4">
    <source>
        <dbReference type="ARBA" id="ARBA00022723"/>
    </source>
</evidence>
<name>A0ABY8DJA8_9HYPH</name>
<keyword evidence="2 9" id="KW-0963">Cytoplasm</keyword>
<feature type="site" description="Transition state stabilizer" evidence="9">
    <location>
        <position position="239"/>
    </location>
</feature>
<accession>A0ABY8DJA8</accession>
<feature type="binding site" evidence="9">
    <location>
        <position position="377"/>
    </location>
    <ligand>
        <name>Mg(2+)</name>
        <dbReference type="ChEBI" id="CHEBI:18420"/>
    </ligand>
</feature>
<dbReference type="Pfam" id="PF00871">
    <property type="entry name" value="Acetate_kinase"/>
    <property type="match status" value="1"/>
</dbReference>
<dbReference type="CDD" id="cd24010">
    <property type="entry name" value="ASKHA_NBD_AcK_PK"/>
    <property type="match status" value="1"/>
</dbReference>
<dbReference type="PANTHER" id="PTHR21060">
    <property type="entry name" value="ACETATE KINASE"/>
    <property type="match status" value="1"/>
</dbReference>
<comment type="subcellular location">
    <subcellularLocation>
        <location evidence="9">Cytoplasm</location>
    </subcellularLocation>
</comment>
<evidence type="ECO:0000256" key="7">
    <source>
        <dbReference type="ARBA" id="ARBA00022840"/>
    </source>
</evidence>
<feature type="binding site" evidence="9">
    <location>
        <position position="91"/>
    </location>
    <ligand>
        <name>substrate</name>
    </ligand>
</feature>
<dbReference type="PRINTS" id="PR00471">
    <property type="entry name" value="ACETATEKNASE"/>
</dbReference>
<evidence type="ECO:0000256" key="1">
    <source>
        <dbReference type="ARBA" id="ARBA00008748"/>
    </source>
</evidence>
<dbReference type="SUPFAM" id="SSF53067">
    <property type="entry name" value="Actin-like ATPase domain"/>
    <property type="match status" value="2"/>
</dbReference>
<evidence type="ECO:0000256" key="10">
    <source>
        <dbReference type="RuleBase" id="RU003835"/>
    </source>
</evidence>
<dbReference type="InterPro" id="IPR023865">
    <property type="entry name" value="Aliphatic_acid_kinase_CS"/>
</dbReference>
<feature type="binding site" evidence="9">
    <location>
        <begin position="206"/>
        <end position="210"/>
    </location>
    <ligand>
        <name>ATP</name>
        <dbReference type="ChEBI" id="CHEBI:30616"/>
    </ligand>
</feature>
<evidence type="ECO:0000256" key="3">
    <source>
        <dbReference type="ARBA" id="ARBA00022679"/>
    </source>
</evidence>
<keyword evidence="3 9" id="KW-0808">Transferase</keyword>
<sequence>MEALLVVNAGSSSLKFQVFGIAGADLKREVRGQIGGIGNRPHLLAKAGDGAPLIDRSYAADAVRDLPAAIAAAREWLRTLDGFELHAIGHRVVHGGPDYAQPVLIDATVLDRLASYQDLAPLHQPNNLAPIRLAMEINADVPQVACFDTAFHRGHAKHTDCYALPRAFYDQGVRRYGFHGLSYEYVAERLRDVAPQVARGRVIVAHLGSGASMCALRDGLSIESTMGFTALDGLPMGTRPGQLDPGVVLYLIIQKGMSAEAVSDLLYHDAGLKGLSGLSNDMRDLLASDDPHAALAIDHFVYRCGLNAGMLAAALGGIDAFVFTAGVGENSAPIRARIVEGLAWLGAELDPAANEAGAMLISTPKSRVALHVLPTDEELMIARHTLALIRTPAD</sequence>
<keyword evidence="8 9" id="KW-0460">Magnesium</keyword>
<evidence type="ECO:0000256" key="6">
    <source>
        <dbReference type="ARBA" id="ARBA00022777"/>
    </source>
</evidence>
<keyword evidence="12" id="KW-1185">Reference proteome</keyword>
<organism evidence="11 12">
    <name type="scientific">Sinorhizobium garamanticum</name>
    <dbReference type="NCBI Taxonomy" id="680247"/>
    <lineage>
        <taxon>Bacteria</taxon>
        <taxon>Pseudomonadati</taxon>
        <taxon>Pseudomonadota</taxon>
        <taxon>Alphaproteobacteria</taxon>
        <taxon>Hyphomicrobiales</taxon>
        <taxon>Rhizobiaceae</taxon>
        <taxon>Sinorhizobium/Ensifer group</taxon>
        <taxon>Sinorhizobium</taxon>
    </lineage>
</organism>
<evidence type="ECO:0000256" key="9">
    <source>
        <dbReference type="HAMAP-Rule" id="MF_00020"/>
    </source>
</evidence>
<comment type="catalytic activity">
    <reaction evidence="9">
        <text>acetate + ATP = acetyl phosphate + ADP</text>
        <dbReference type="Rhea" id="RHEA:11352"/>
        <dbReference type="ChEBI" id="CHEBI:22191"/>
        <dbReference type="ChEBI" id="CHEBI:30089"/>
        <dbReference type="ChEBI" id="CHEBI:30616"/>
        <dbReference type="ChEBI" id="CHEBI:456216"/>
        <dbReference type="EC" id="2.7.2.1"/>
    </reaction>
</comment>
<evidence type="ECO:0000313" key="11">
    <source>
        <dbReference type="EMBL" id="WEX91009.1"/>
    </source>
</evidence>
<evidence type="ECO:0000256" key="2">
    <source>
        <dbReference type="ARBA" id="ARBA00022490"/>
    </source>
</evidence>
<reference evidence="11 12" key="1">
    <citation type="submission" date="2023-03" db="EMBL/GenBank/DDBJ databases">
        <authorList>
            <person name="Kaur S."/>
            <person name="Espinosa-Saiz D."/>
            <person name="Velazquez E."/>
            <person name="Menendez E."/>
            <person name="diCenzo G.C."/>
        </authorList>
    </citation>
    <scope>NUCLEOTIDE SEQUENCE [LARGE SCALE GENOMIC DNA]</scope>
    <source>
        <strain evidence="11 12">LMG 24692</strain>
    </source>
</reference>
<dbReference type="Gene3D" id="3.30.420.40">
    <property type="match status" value="2"/>
</dbReference>
<comment type="cofactor">
    <cofactor evidence="9">
        <name>Mg(2+)</name>
        <dbReference type="ChEBI" id="CHEBI:18420"/>
    </cofactor>
    <cofactor evidence="9">
        <name>Mn(2+)</name>
        <dbReference type="ChEBI" id="CHEBI:29035"/>
    </cofactor>
    <text evidence="9">Mg(2+). Can also accept Mn(2+).</text>
</comment>
<comment type="function">
    <text evidence="9">Catalyzes the formation of acetyl phosphate from acetate and ATP. Can also catalyze the reverse reaction.</text>
</comment>
<dbReference type="InterPro" id="IPR004372">
    <property type="entry name" value="Ac/propionate_kinase"/>
</dbReference>
<gene>
    <name evidence="9" type="primary">ackA</name>
    <name evidence="11" type="ORF">PZN02_004610</name>
</gene>
<dbReference type="EC" id="2.7.2.1" evidence="9"/>
<keyword evidence="7 9" id="KW-0067">ATP-binding</keyword>
<dbReference type="RefSeq" id="WP_280662971.1">
    <property type="nucleotide sequence ID" value="NZ_CP120374.1"/>
</dbReference>
<dbReference type="PROSITE" id="PS01076">
    <property type="entry name" value="ACETATE_KINASE_2"/>
    <property type="match status" value="1"/>
</dbReference>
<keyword evidence="6 9" id="KW-0418">Kinase</keyword>
<feature type="binding site" evidence="9">
    <location>
        <position position="8"/>
    </location>
    <ligand>
        <name>Mg(2+)</name>
        <dbReference type="ChEBI" id="CHEBI:18420"/>
    </ligand>
</feature>
<comment type="similarity">
    <text evidence="1 9 10">Belongs to the acetokinase family.</text>
</comment>
<keyword evidence="5 9" id="KW-0547">Nucleotide-binding</keyword>
<feature type="binding site" evidence="9">
    <location>
        <begin position="326"/>
        <end position="330"/>
    </location>
    <ligand>
        <name>ATP</name>
        <dbReference type="ChEBI" id="CHEBI:30616"/>
    </ligand>
</feature>